<dbReference type="Proteomes" id="UP000422989">
    <property type="component" value="Chromosome"/>
</dbReference>
<keyword evidence="1" id="KW-1133">Transmembrane helix</keyword>
<feature type="transmembrane region" description="Helical" evidence="1">
    <location>
        <begin position="21"/>
        <end position="39"/>
    </location>
</feature>
<keyword evidence="1" id="KW-0812">Transmembrane</keyword>
<dbReference type="AlphaFoldDB" id="A0A6I6E393"/>
<accession>A0A6I6E393</accession>
<dbReference type="KEGG" id="moj:D7D94_00205"/>
<feature type="transmembrane region" description="Helical" evidence="1">
    <location>
        <begin position="51"/>
        <end position="70"/>
    </location>
</feature>
<protein>
    <submittedName>
        <fullName evidence="2">Uncharacterized protein</fullName>
    </submittedName>
</protein>
<name>A0A6I6E393_9MICO</name>
<reference evidence="2 3" key="1">
    <citation type="submission" date="2018-09" db="EMBL/GenBank/DDBJ databases">
        <title>Whole genome sequencing of Microbacterium oryzae strain MB-10T.</title>
        <authorList>
            <person name="Das S.K."/>
        </authorList>
    </citation>
    <scope>NUCLEOTIDE SEQUENCE [LARGE SCALE GENOMIC DNA]</scope>
    <source>
        <strain evidence="2 3">MB-10</strain>
    </source>
</reference>
<evidence type="ECO:0000256" key="1">
    <source>
        <dbReference type="SAM" id="Phobius"/>
    </source>
</evidence>
<dbReference type="OrthoDB" id="5082313at2"/>
<feature type="transmembrane region" description="Helical" evidence="1">
    <location>
        <begin position="112"/>
        <end position="128"/>
    </location>
</feature>
<keyword evidence="1" id="KW-0472">Membrane</keyword>
<evidence type="ECO:0000313" key="2">
    <source>
        <dbReference type="EMBL" id="QGU26291.1"/>
    </source>
</evidence>
<proteinExistence type="predicted"/>
<gene>
    <name evidence="2" type="ORF">D7D94_00205</name>
</gene>
<feature type="transmembrane region" description="Helical" evidence="1">
    <location>
        <begin position="82"/>
        <end position="100"/>
    </location>
</feature>
<organism evidence="2 3">
    <name type="scientific">Microbacterium oryzae</name>
    <dbReference type="NCBI Taxonomy" id="743009"/>
    <lineage>
        <taxon>Bacteria</taxon>
        <taxon>Bacillati</taxon>
        <taxon>Actinomycetota</taxon>
        <taxon>Actinomycetes</taxon>
        <taxon>Micrococcales</taxon>
        <taxon>Microbacteriaceae</taxon>
        <taxon>Microbacterium</taxon>
    </lineage>
</organism>
<keyword evidence="3" id="KW-1185">Reference proteome</keyword>
<dbReference type="EMBL" id="CP032550">
    <property type="protein sequence ID" value="QGU26291.1"/>
    <property type="molecule type" value="Genomic_DNA"/>
</dbReference>
<sequence>MAVQGRPAEHAGGDAVKVRQVLTSLAAALSGYLAARGIFPTQVVDHPGFLVAGVTLYLLSTLLVLAVPSVRREGAPARLPRWISAWAVLVSAALPCIVSASSERGDWTAPHVTWYIGAVGALMTIVMVRRRPVWAWAGIVAMSVASSALIGLGSALSFGLVGSVLWVAVAQLMQLSTDRAYADTVKLASLQQASAAWQSAQMMRRRERRERVQYALEVAGPVLTQVIASGGALADEERNEAWIAEGTLRDELRAPKLMDDEVRAAIAGLRRRGATVTVLDEGGVDDLDEAQLAAVRAELAVTLAATDAPRLIIRAAPHPEIAVTVVGRAGVELSDEDTVALWHEIPRPS</sequence>
<feature type="transmembrane region" description="Helical" evidence="1">
    <location>
        <begin position="135"/>
        <end position="168"/>
    </location>
</feature>
<evidence type="ECO:0000313" key="3">
    <source>
        <dbReference type="Proteomes" id="UP000422989"/>
    </source>
</evidence>